<keyword evidence="3" id="KW-1185">Reference proteome</keyword>
<reference evidence="3" key="1">
    <citation type="journal article" date="2019" name="Int. J. Syst. Evol. Microbiol.">
        <title>The Global Catalogue of Microorganisms (GCM) 10K type strain sequencing project: providing services to taxonomists for standard genome sequencing and annotation.</title>
        <authorList>
            <consortium name="The Broad Institute Genomics Platform"/>
            <consortium name="The Broad Institute Genome Sequencing Center for Infectious Disease"/>
            <person name="Wu L."/>
            <person name="Ma J."/>
        </authorList>
    </citation>
    <scope>NUCLEOTIDE SEQUENCE [LARGE SCALE GENOMIC DNA]</scope>
    <source>
        <strain evidence="3">JCM 9458</strain>
    </source>
</reference>
<dbReference type="PANTHER" id="PTHR43459">
    <property type="entry name" value="ENOYL-COA HYDRATASE"/>
    <property type="match status" value="1"/>
</dbReference>
<accession>A0ABP6SQN9</accession>
<organism evidence="2 3">
    <name type="scientific">Cryptosporangium minutisporangium</name>
    <dbReference type="NCBI Taxonomy" id="113569"/>
    <lineage>
        <taxon>Bacteria</taxon>
        <taxon>Bacillati</taxon>
        <taxon>Actinomycetota</taxon>
        <taxon>Actinomycetes</taxon>
        <taxon>Cryptosporangiales</taxon>
        <taxon>Cryptosporangiaceae</taxon>
        <taxon>Cryptosporangium</taxon>
    </lineage>
</organism>
<dbReference type="InterPro" id="IPR014748">
    <property type="entry name" value="Enoyl-CoA_hydra_C"/>
</dbReference>
<sequence>MSDRYDFTYFRTELRPPGILWVTLDRPERRNALTPEMHDEIAPLFARIATDREVRVVVLTGAGDKAFCVGADFSGMQDNLDAGAYEDGHPALMHGSVAVVRGQLAVPQPMIAVINGDALGLGATMALFCDITLMADGARIGDPHVKAGLVAGDGGTVLWPLMLGLNRGKEYLFTGDLMTAAEAAGYGLVNHVYPAAELTAEATKLAERIATGPAVAIQFNKRLANADLVDRVNRVLDASLAMEALTFETADHREAVRAFLEKRPPKFGE</sequence>
<evidence type="ECO:0000313" key="2">
    <source>
        <dbReference type="EMBL" id="GAA3382505.1"/>
    </source>
</evidence>
<evidence type="ECO:0000256" key="1">
    <source>
        <dbReference type="ARBA" id="ARBA00005254"/>
    </source>
</evidence>
<gene>
    <name evidence="2" type="ORF">GCM10020369_04610</name>
</gene>
<dbReference type="Proteomes" id="UP001501676">
    <property type="component" value="Unassembled WGS sequence"/>
</dbReference>
<dbReference type="SUPFAM" id="SSF52096">
    <property type="entry name" value="ClpP/crotonase"/>
    <property type="match status" value="1"/>
</dbReference>
<evidence type="ECO:0000313" key="3">
    <source>
        <dbReference type="Proteomes" id="UP001501676"/>
    </source>
</evidence>
<dbReference type="Pfam" id="PF00378">
    <property type="entry name" value="ECH_1"/>
    <property type="match status" value="1"/>
</dbReference>
<comment type="similarity">
    <text evidence="1">Belongs to the enoyl-CoA hydratase/isomerase family.</text>
</comment>
<dbReference type="PANTHER" id="PTHR43459:SF1">
    <property type="entry name" value="EG:BACN32G11.4 PROTEIN"/>
    <property type="match status" value="1"/>
</dbReference>
<dbReference type="EMBL" id="BAAAYN010000003">
    <property type="protein sequence ID" value="GAA3382505.1"/>
    <property type="molecule type" value="Genomic_DNA"/>
</dbReference>
<dbReference type="Gene3D" id="3.90.226.10">
    <property type="entry name" value="2-enoyl-CoA Hydratase, Chain A, domain 1"/>
    <property type="match status" value="1"/>
</dbReference>
<dbReference type="InterPro" id="IPR029045">
    <property type="entry name" value="ClpP/crotonase-like_dom_sf"/>
</dbReference>
<dbReference type="Gene3D" id="1.10.12.10">
    <property type="entry name" value="Lyase 2-enoyl-coa Hydratase, Chain A, domain 2"/>
    <property type="match status" value="1"/>
</dbReference>
<comment type="caution">
    <text evidence="2">The sequence shown here is derived from an EMBL/GenBank/DDBJ whole genome shotgun (WGS) entry which is preliminary data.</text>
</comment>
<name>A0ABP6SQN9_9ACTN</name>
<dbReference type="RefSeq" id="WP_345726249.1">
    <property type="nucleotide sequence ID" value="NZ_BAAAYN010000003.1"/>
</dbReference>
<dbReference type="CDD" id="cd06558">
    <property type="entry name" value="crotonase-like"/>
    <property type="match status" value="1"/>
</dbReference>
<proteinExistence type="inferred from homology"/>
<dbReference type="InterPro" id="IPR001753">
    <property type="entry name" value="Enoyl-CoA_hydra/iso"/>
</dbReference>
<protein>
    <submittedName>
        <fullName evidence="2">Crotonase/enoyl-CoA hydratase family protein</fullName>
    </submittedName>
</protein>